<dbReference type="EMBL" id="CAJVQC010067192">
    <property type="protein sequence ID" value="CAG8807040.1"/>
    <property type="molecule type" value="Genomic_DNA"/>
</dbReference>
<name>A0ACA9RSD3_9GLOM</name>
<protein>
    <submittedName>
        <fullName evidence="1">36923_t:CDS:1</fullName>
    </submittedName>
</protein>
<evidence type="ECO:0000313" key="1">
    <source>
        <dbReference type="EMBL" id="CAG8807040.1"/>
    </source>
</evidence>
<evidence type="ECO:0000313" key="2">
    <source>
        <dbReference type="Proteomes" id="UP000789920"/>
    </source>
</evidence>
<keyword evidence="2" id="KW-1185">Reference proteome</keyword>
<reference evidence="1" key="1">
    <citation type="submission" date="2021-06" db="EMBL/GenBank/DDBJ databases">
        <authorList>
            <person name="Kallberg Y."/>
            <person name="Tangrot J."/>
            <person name="Rosling A."/>
        </authorList>
    </citation>
    <scope>NUCLEOTIDE SEQUENCE</scope>
    <source>
        <strain evidence="1">MA461A</strain>
    </source>
</reference>
<proteinExistence type="predicted"/>
<organism evidence="1 2">
    <name type="scientific">Racocetra persica</name>
    <dbReference type="NCBI Taxonomy" id="160502"/>
    <lineage>
        <taxon>Eukaryota</taxon>
        <taxon>Fungi</taxon>
        <taxon>Fungi incertae sedis</taxon>
        <taxon>Mucoromycota</taxon>
        <taxon>Glomeromycotina</taxon>
        <taxon>Glomeromycetes</taxon>
        <taxon>Diversisporales</taxon>
        <taxon>Gigasporaceae</taxon>
        <taxon>Racocetra</taxon>
    </lineage>
</organism>
<comment type="caution">
    <text evidence="1">The sequence shown here is derived from an EMBL/GenBank/DDBJ whole genome shotgun (WGS) entry which is preliminary data.</text>
</comment>
<gene>
    <name evidence="1" type="ORF">RPERSI_LOCUS22304</name>
</gene>
<sequence>MLTKNRKVYIHNPYEIPNYDAINLNKEQYNLFKKQYEINQNQKYLIEVTCDGTWQGIQEAITRTESNIVQTFMTYQETNLYAKNEMMKNWVTLKEGIPNIENDELIQAKLLLLQKIKRIIEEIQHAHTIGSKVYVLHIGSKSYRDLKPVPEEEQIKDNLEAILSQTKNTDIMILLENSAANKCHGVQIENLLKIKRKCVKLCFDMQHYFAAGSGRYPDNYKQVIDKYEDEIHLLHINNVMKERKIKQKDRFVKKIKATIFGSGQDVHALLLQGQLS</sequence>
<dbReference type="Proteomes" id="UP000789920">
    <property type="component" value="Unassembled WGS sequence"/>
</dbReference>
<accession>A0ACA9RSD3</accession>